<evidence type="ECO:0000313" key="1">
    <source>
        <dbReference type="EMBL" id="MCY1078178.1"/>
    </source>
</evidence>
<dbReference type="EMBL" id="JAPNKA010000001">
    <property type="protein sequence ID" value="MCY1078178.1"/>
    <property type="molecule type" value="Genomic_DNA"/>
</dbReference>
<protein>
    <recommendedName>
        <fullName evidence="3">Lipoprotein</fullName>
    </recommendedName>
</protein>
<keyword evidence="2" id="KW-1185">Reference proteome</keyword>
<dbReference type="RefSeq" id="WP_267536968.1">
    <property type="nucleotide sequence ID" value="NZ_JAPNKA010000001.1"/>
</dbReference>
<comment type="caution">
    <text evidence="1">The sequence shown here is derived from an EMBL/GenBank/DDBJ whole genome shotgun (WGS) entry which is preliminary data.</text>
</comment>
<organism evidence="1 2">
    <name type="scientific">Archangium lansingense</name>
    <dbReference type="NCBI Taxonomy" id="2995310"/>
    <lineage>
        <taxon>Bacteria</taxon>
        <taxon>Pseudomonadati</taxon>
        <taxon>Myxococcota</taxon>
        <taxon>Myxococcia</taxon>
        <taxon>Myxococcales</taxon>
        <taxon>Cystobacterineae</taxon>
        <taxon>Archangiaceae</taxon>
        <taxon>Archangium</taxon>
    </lineage>
</organism>
<evidence type="ECO:0008006" key="3">
    <source>
        <dbReference type="Google" id="ProtNLM"/>
    </source>
</evidence>
<accession>A0ABT4A953</accession>
<reference evidence="1 2" key="1">
    <citation type="submission" date="2022-11" db="EMBL/GenBank/DDBJ databases">
        <title>Minimal conservation of predation-associated metabolite biosynthetic gene clusters underscores biosynthetic potential of Myxococcota including descriptions for ten novel species: Archangium lansinium sp. nov., Myxococcus landrumus sp. nov., Nannocystis bai.</title>
        <authorList>
            <person name="Ahearne A."/>
            <person name="Stevens C."/>
            <person name="Phillips K."/>
        </authorList>
    </citation>
    <scope>NUCLEOTIDE SEQUENCE [LARGE SCALE GENOMIC DNA]</scope>
    <source>
        <strain evidence="1 2">MIWBW</strain>
    </source>
</reference>
<proteinExistence type="predicted"/>
<dbReference type="Proteomes" id="UP001207654">
    <property type="component" value="Unassembled WGS sequence"/>
</dbReference>
<gene>
    <name evidence="1" type="ORF">OV287_27245</name>
</gene>
<evidence type="ECO:0000313" key="2">
    <source>
        <dbReference type="Proteomes" id="UP001207654"/>
    </source>
</evidence>
<name>A0ABT4A953_9BACT</name>
<sequence>MRFNHHQSRVAGVLCTVILGWTGSLWAQSRSSSSPPWKQLPPTGGYGSPKVGYAVTKETVSTGPDTVTMCKDVKAIVKAAAKNFVQLRGAPKRGAMEGVSVWESTKGVQEFSNCAVYRAEELGDYVMCVQTTECAKGKDSFHAMSAAFMSCLKNWNWQDGQVGRDFRDEQQRMVTATNDDGLRITFELARAKDSWPKCDLSLSIEVVDY</sequence>